<evidence type="ECO:0000313" key="1">
    <source>
        <dbReference type="EMBL" id="MCH86665.1"/>
    </source>
</evidence>
<proteinExistence type="predicted"/>
<dbReference type="AlphaFoldDB" id="A0A392MHT9"/>
<sequence length="154" mass="17353">MILTGTQWEEEDIQNTFLNYFQGIFQSSNSDSNIDDVTSVVANRITPDMKSYLDQDYTAEEVYTAIKQMSSLATPGPDGLSAIFYRRFWDIIGSHVTTSILNILNNSYNNISNVNNTFICLIPKTNHPSTPSDYRPIALCMSILKLSLKPLLTE</sequence>
<comment type="caution">
    <text evidence="1">The sequence shown here is derived from an EMBL/GenBank/DDBJ whole genome shotgun (WGS) entry which is preliminary data.</text>
</comment>
<dbReference type="Proteomes" id="UP000265520">
    <property type="component" value="Unassembled WGS sequence"/>
</dbReference>
<accession>A0A392MHT9</accession>
<dbReference type="PANTHER" id="PTHR31635:SF196">
    <property type="entry name" value="REVERSE TRANSCRIPTASE DOMAIN-CONTAINING PROTEIN-RELATED"/>
    <property type="match status" value="1"/>
</dbReference>
<organism evidence="1 2">
    <name type="scientific">Trifolium medium</name>
    <dbReference type="NCBI Taxonomy" id="97028"/>
    <lineage>
        <taxon>Eukaryota</taxon>
        <taxon>Viridiplantae</taxon>
        <taxon>Streptophyta</taxon>
        <taxon>Embryophyta</taxon>
        <taxon>Tracheophyta</taxon>
        <taxon>Spermatophyta</taxon>
        <taxon>Magnoliopsida</taxon>
        <taxon>eudicotyledons</taxon>
        <taxon>Gunneridae</taxon>
        <taxon>Pentapetalae</taxon>
        <taxon>rosids</taxon>
        <taxon>fabids</taxon>
        <taxon>Fabales</taxon>
        <taxon>Fabaceae</taxon>
        <taxon>Papilionoideae</taxon>
        <taxon>50 kb inversion clade</taxon>
        <taxon>NPAAA clade</taxon>
        <taxon>Hologalegina</taxon>
        <taxon>IRL clade</taxon>
        <taxon>Trifolieae</taxon>
        <taxon>Trifolium</taxon>
    </lineage>
</organism>
<gene>
    <name evidence="1" type="ORF">A2U01_0007525</name>
</gene>
<protein>
    <recommendedName>
        <fullName evidence="3">RNA-directed DNA polymerase (Reverse transcriptase)</fullName>
    </recommendedName>
</protein>
<evidence type="ECO:0000313" key="2">
    <source>
        <dbReference type="Proteomes" id="UP000265520"/>
    </source>
</evidence>
<dbReference type="PANTHER" id="PTHR31635">
    <property type="entry name" value="REVERSE TRANSCRIPTASE DOMAIN-CONTAINING PROTEIN-RELATED"/>
    <property type="match status" value="1"/>
</dbReference>
<name>A0A392MHT9_9FABA</name>
<keyword evidence="2" id="KW-1185">Reference proteome</keyword>
<dbReference type="EMBL" id="LXQA010010723">
    <property type="protein sequence ID" value="MCH86665.1"/>
    <property type="molecule type" value="Genomic_DNA"/>
</dbReference>
<reference evidence="1 2" key="1">
    <citation type="journal article" date="2018" name="Front. Plant Sci.">
        <title>Red Clover (Trifolium pratense) and Zigzag Clover (T. medium) - A Picture of Genomic Similarities and Differences.</title>
        <authorList>
            <person name="Dluhosova J."/>
            <person name="Istvanek J."/>
            <person name="Nedelnik J."/>
            <person name="Repkova J."/>
        </authorList>
    </citation>
    <scope>NUCLEOTIDE SEQUENCE [LARGE SCALE GENOMIC DNA]</scope>
    <source>
        <strain evidence="2">cv. 10/8</strain>
        <tissue evidence="1">Leaf</tissue>
    </source>
</reference>
<evidence type="ECO:0008006" key="3">
    <source>
        <dbReference type="Google" id="ProtNLM"/>
    </source>
</evidence>